<dbReference type="FunFam" id="3.80.10.10:FF:000383">
    <property type="entry name" value="Leucine-rich repeat receptor protein kinase EMS1"/>
    <property type="match status" value="2"/>
</dbReference>
<feature type="chain" id="PRO_5043170187" description="Receptor kinase-like protein Xa21" evidence="28">
    <location>
        <begin position="24"/>
        <end position="1057"/>
    </location>
</feature>
<reference evidence="30" key="2">
    <citation type="submission" date="2018-10" db="UniProtKB">
        <authorList>
            <consortium name="EnsemblPlants"/>
        </authorList>
    </citation>
    <scope>IDENTIFICATION</scope>
</reference>
<dbReference type="GO" id="GO:0004674">
    <property type="term" value="F:protein serine/threonine kinase activity"/>
    <property type="evidence" value="ECO:0007669"/>
    <property type="project" value="UniProtKB-KW"/>
</dbReference>
<evidence type="ECO:0000256" key="15">
    <source>
        <dbReference type="ARBA" id="ARBA00022777"/>
    </source>
</evidence>
<keyword evidence="12 28" id="KW-0732">Signal</keyword>
<dbReference type="InterPro" id="IPR000719">
    <property type="entry name" value="Prot_kinase_dom"/>
</dbReference>
<evidence type="ECO:0000259" key="29">
    <source>
        <dbReference type="PROSITE" id="PS50011"/>
    </source>
</evidence>
<protein>
    <recommendedName>
        <fullName evidence="25">Receptor kinase-like protein Xa21</fullName>
        <ecNumber evidence="5">2.7.11.1</ecNumber>
    </recommendedName>
</protein>
<dbReference type="FunFam" id="1.10.510.10:FF:000358">
    <property type="entry name" value="Putative leucine-rich repeat receptor-like serine/threonine-protein kinase"/>
    <property type="match status" value="1"/>
</dbReference>
<dbReference type="GO" id="GO:0005524">
    <property type="term" value="F:ATP binding"/>
    <property type="evidence" value="ECO:0007669"/>
    <property type="project" value="UniProtKB-UniRule"/>
</dbReference>
<dbReference type="GO" id="GO:0005886">
    <property type="term" value="C:plasma membrane"/>
    <property type="evidence" value="ECO:0007669"/>
    <property type="project" value="UniProtKB-SubCell"/>
</dbReference>
<feature type="signal peptide" evidence="28">
    <location>
        <begin position="1"/>
        <end position="23"/>
    </location>
</feature>
<keyword evidence="6" id="KW-1003">Cell membrane</keyword>
<dbReference type="Gene3D" id="3.30.200.20">
    <property type="entry name" value="Phosphorylase Kinase, domain 1"/>
    <property type="match status" value="1"/>
</dbReference>
<comment type="function">
    <text evidence="24">The processed protein kinase Xa21 chain released by protein cleavage after X.oryzae pv. oryzae protein Ax21 detection translocates into the nucleus where it can bind and regulate WRKY62, a transcription factor. Confers resistance to the bacterial pathogen X.oryzae pv. oryzae (Xoo).</text>
</comment>
<evidence type="ECO:0000256" key="14">
    <source>
        <dbReference type="ARBA" id="ARBA00022741"/>
    </source>
</evidence>
<reference evidence="30" key="1">
    <citation type="submission" date="2018-08" db="EMBL/GenBank/DDBJ databases">
        <authorList>
            <person name="Rossello M."/>
        </authorList>
    </citation>
    <scope>NUCLEOTIDE SEQUENCE [LARGE SCALE GENOMIC DNA]</scope>
    <source>
        <strain evidence="30">cv. Chinese Spring</strain>
    </source>
</reference>
<dbReference type="Pfam" id="PF23598">
    <property type="entry name" value="LRR_14"/>
    <property type="match status" value="1"/>
</dbReference>
<evidence type="ECO:0000256" key="19">
    <source>
        <dbReference type="ARBA" id="ARBA00023170"/>
    </source>
</evidence>
<dbReference type="GO" id="GO:0005789">
    <property type="term" value="C:endoplasmic reticulum membrane"/>
    <property type="evidence" value="ECO:0007669"/>
    <property type="project" value="UniProtKB-SubCell"/>
</dbReference>
<dbReference type="FunFam" id="3.30.200.20:FF:000432">
    <property type="entry name" value="LRR receptor-like serine/threonine-protein kinase EFR"/>
    <property type="match status" value="1"/>
</dbReference>
<dbReference type="PROSITE" id="PS00107">
    <property type="entry name" value="PROTEIN_KINASE_ATP"/>
    <property type="match status" value="1"/>
</dbReference>
<dbReference type="InterPro" id="IPR001611">
    <property type="entry name" value="Leu-rich_rpt"/>
</dbReference>
<keyword evidence="31" id="KW-1185">Reference proteome</keyword>
<dbReference type="PaxDb" id="4565-Traes_1BL_492A736EC.1"/>
<dbReference type="Pfam" id="PF00560">
    <property type="entry name" value="LRR_1"/>
    <property type="match status" value="3"/>
</dbReference>
<feature type="binding site" evidence="26">
    <location>
        <position position="779"/>
    </location>
    <ligand>
        <name>ATP</name>
        <dbReference type="ChEBI" id="CHEBI:30616"/>
    </ligand>
</feature>
<dbReference type="FunFam" id="3.80.10.10:FF:000129">
    <property type="entry name" value="Leucine-rich repeat receptor-like kinase"/>
    <property type="match status" value="1"/>
</dbReference>
<dbReference type="SMART" id="SM00369">
    <property type="entry name" value="LRR_TYP"/>
    <property type="match status" value="8"/>
</dbReference>
<comment type="catalytic activity">
    <reaction evidence="22">
        <text>L-seryl-[protein] + ATP = O-phospho-L-seryl-[protein] + ADP + H(+)</text>
        <dbReference type="Rhea" id="RHEA:17989"/>
        <dbReference type="Rhea" id="RHEA-COMP:9863"/>
        <dbReference type="Rhea" id="RHEA-COMP:11604"/>
        <dbReference type="ChEBI" id="CHEBI:15378"/>
        <dbReference type="ChEBI" id="CHEBI:29999"/>
        <dbReference type="ChEBI" id="CHEBI:30616"/>
        <dbReference type="ChEBI" id="CHEBI:83421"/>
        <dbReference type="ChEBI" id="CHEBI:456216"/>
        <dbReference type="EC" id="2.7.11.1"/>
    </reaction>
</comment>
<dbReference type="SUPFAM" id="SSF56112">
    <property type="entry name" value="Protein kinase-like (PK-like)"/>
    <property type="match status" value="1"/>
</dbReference>
<dbReference type="Gene3D" id="3.80.10.10">
    <property type="entry name" value="Ribonuclease Inhibitor"/>
    <property type="match status" value="3"/>
</dbReference>
<dbReference type="SMART" id="SM00220">
    <property type="entry name" value="S_TKc"/>
    <property type="match status" value="1"/>
</dbReference>
<keyword evidence="15" id="KW-0418">Kinase</keyword>
<dbReference type="InterPro" id="IPR055414">
    <property type="entry name" value="LRR_R13L4/SHOC2-like"/>
</dbReference>
<accession>A0A3B5Z117</accession>
<dbReference type="PANTHER" id="PTHR27000">
    <property type="entry name" value="LEUCINE-RICH REPEAT RECEPTOR-LIKE PROTEIN KINASE FAMILY PROTEIN-RELATED"/>
    <property type="match status" value="1"/>
</dbReference>
<evidence type="ECO:0000256" key="8">
    <source>
        <dbReference type="ARBA" id="ARBA00022553"/>
    </source>
</evidence>
<keyword evidence="16 26" id="KW-0067">ATP-binding</keyword>
<keyword evidence="8" id="KW-0597">Phosphoprotein</keyword>
<dbReference type="Gramene" id="TraesCS1B03G0906200.1">
    <property type="protein sequence ID" value="TraesCS1B03G0906200.1.CDS"/>
    <property type="gene ID" value="TraesCS1B03G0906200"/>
</dbReference>
<keyword evidence="20" id="KW-0325">Glycoprotein</keyword>
<comment type="function">
    <text evidence="23">Receptor kinase that detects X.oryzae pv. oryzae protein Ax21 to promote innate immunity. Following X.oryzae pv. oryzae protein Ax21 detection, undergoes cleavage, releasing the processed protein kinase Xa21 chain.</text>
</comment>
<evidence type="ECO:0000313" key="31">
    <source>
        <dbReference type="Proteomes" id="UP000019116"/>
    </source>
</evidence>
<dbReference type="OrthoDB" id="676979at2759"/>
<evidence type="ECO:0000256" key="16">
    <source>
        <dbReference type="ARBA" id="ARBA00022840"/>
    </source>
</evidence>
<evidence type="ECO:0000256" key="11">
    <source>
        <dbReference type="ARBA" id="ARBA00022692"/>
    </source>
</evidence>
<dbReference type="FunFam" id="3.80.10.10:FF:000288">
    <property type="entry name" value="LRR receptor-like serine/threonine-protein kinase EFR"/>
    <property type="match status" value="1"/>
</dbReference>
<keyword evidence="19" id="KW-0675">Receptor</keyword>
<dbReference type="InterPro" id="IPR003591">
    <property type="entry name" value="Leu-rich_rpt_typical-subtyp"/>
</dbReference>
<evidence type="ECO:0000256" key="21">
    <source>
        <dbReference type="ARBA" id="ARBA00047899"/>
    </source>
</evidence>
<organism evidence="30">
    <name type="scientific">Triticum aestivum</name>
    <name type="common">Wheat</name>
    <dbReference type="NCBI Taxonomy" id="4565"/>
    <lineage>
        <taxon>Eukaryota</taxon>
        <taxon>Viridiplantae</taxon>
        <taxon>Streptophyta</taxon>
        <taxon>Embryophyta</taxon>
        <taxon>Tracheophyta</taxon>
        <taxon>Spermatophyta</taxon>
        <taxon>Magnoliopsida</taxon>
        <taxon>Liliopsida</taxon>
        <taxon>Poales</taxon>
        <taxon>Poaceae</taxon>
        <taxon>BOP clade</taxon>
        <taxon>Pooideae</taxon>
        <taxon>Triticodae</taxon>
        <taxon>Triticeae</taxon>
        <taxon>Triticinae</taxon>
        <taxon>Triticum</taxon>
    </lineage>
</organism>
<dbReference type="InterPro" id="IPR032675">
    <property type="entry name" value="LRR_dom_sf"/>
</dbReference>
<dbReference type="Gramene" id="TraesLAC1B03G00348280.1">
    <property type="protein sequence ID" value="TraesLAC1B03G00348280.1"/>
    <property type="gene ID" value="TraesLAC1B03G00348280"/>
</dbReference>
<evidence type="ECO:0000256" key="18">
    <source>
        <dbReference type="ARBA" id="ARBA00023136"/>
    </source>
</evidence>
<evidence type="ECO:0000256" key="20">
    <source>
        <dbReference type="ARBA" id="ARBA00023180"/>
    </source>
</evidence>
<keyword evidence="9" id="KW-0433">Leucine-rich repeat</keyword>
<evidence type="ECO:0000256" key="13">
    <source>
        <dbReference type="ARBA" id="ARBA00022737"/>
    </source>
</evidence>
<comment type="subcellular location">
    <subcellularLocation>
        <location evidence="1">Cell membrane</location>
        <topology evidence="1">Single-pass membrane protein</topology>
    </subcellularLocation>
    <subcellularLocation>
        <location evidence="2">Endoplasmic reticulum membrane</location>
        <topology evidence="2">Single-pass membrane protein</topology>
    </subcellularLocation>
    <subcellularLocation>
        <location evidence="3">Membrane</location>
        <topology evidence="3">Single-pass type I membrane protein</topology>
    </subcellularLocation>
</comment>
<evidence type="ECO:0000313" key="30">
    <source>
        <dbReference type="EnsemblPlants" id="TraesCS1B02G330100.1"/>
    </source>
</evidence>
<evidence type="ECO:0000256" key="24">
    <source>
        <dbReference type="ARBA" id="ARBA00056628"/>
    </source>
</evidence>
<evidence type="ECO:0000256" key="5">
    <source>
        <dbReference type="ARBA" id="ARBA00012513"/>
    </source>
</evidence>
<evidence type="ECO:0000256" key="6">
    <source>
        <dbReference type="ARBA" id="ARBA00022475"/>
    </source>
</evidence>
<evidence type="ECO:0000256" key="9">
    <source>
        <dbReference type="ARBA" id="ARBA00022614"/>
    </source>
</evidence>
<dbReference type="AlphaFoldDB" id="A0A3B5Z117"/>
<dbReference type="PANTHER" id="PTHR27000:SF777">
    <property type="entry name" value="PROTEIN KINASE DOMAIN-CONTAINING PROTEIN"/>
    <property type="match status" value="1"/>
</dbReference>
<dbReference type="PROSITE" id="PS50011">
    <property type="entry name" value="PROTEIN_KINASE_DOM"/>
    <property type="match status" value="1"/>
</dbReference>
<dbReference type="Gramene" id="TraesCS1B02G330100.1">
    <property type="protein sequence ID" value="TraesCS1B02G330100.1"/>
    <property type="gene ID" value="TraesCS1B02G330100"/>
</dbReference>
<dbReference type="STRING" id="4565.A0A3B5Z117"/>
<evidence type="ECO:0000256" key="26">
    <source>
        <dbReference type="PROSITE-ProRule" id="PRU10141"/>
    </source>
</evidence>
<keyword evidence="14 26" id="KW-0547">Nucleotide-binding</keyword>
<evidence type="ECO:0000256" key="10">
    <source>
        <dbReference type="ARBA" id="ARBA00022679"/>
    </source>
</evidence>
<dbReference type="InterPro" id="IPR011009">
    <property type="entry name" value="Kinase-like_dom_sf"/>
</dbReference>
<dbReference type="EnsemblPlants" id="TraesCS1B02G330100.1">
    <property type="protein sequence ID" value="TraesCS1B02G330100.1"/>
    <property type="gene ID" value="TraesCS1B02G330100"/>
</dbReference>
<evidence type="ECO:0000256" key="27">
    <source>
        <dbReference type="SAM" id="Phobius"/>
    </source>
</evidence>
<dbReference type="Pfam" id="PF08263">
    <property type="entry name" value="LRRNT_2"/>
    <property type="match status" value="1"/>
</dbReference>
<sequence length="1057" mass="114472">MLHHRCFIHNWQFLLLWHPQAAAGTDFLCLAMEIRRWLRLLALLTTTTALLLSPSTSTSSSISTADDLPALLSFKSLITKDPLDALSSWTINSSSNGSTHGFCTWTGVKCSSGHPGHVLALRLQGLSLSGTISPFLGNLSRLLALDLSGNKLEGQIPPSLGNCFALRRLNLSFNSLSGAIPPAMGNLSKLVVLAIGSNNISGTIPLSFADLATVTVFNIRINDVHGEIPPWLGNLTALKHLNMGVNMMSGHVPPALSKLIHLQVLNLAVNNLQGLTPPVLFNMSSLESLNFGSNQLSGSIPQDIGSILTNLKKFSLFYNKFEGQIPASLSNISGLELIVLHGNRFQGRIPSNIGQNGRLTVLEVGDNELQATESRDWDFLTSLANCSRLFSVALQLNNLSGIFPNSISNLSQKLENLQAGGNQIAGHIPTGIGRYYQLTMLAFEGNLFTGTIPSDIGKLSNLKALSLSQNRYHGEIPSSIGNISQLSLLTLSANNLEGSIPATFGNLTELISLDLSLNLLSGQIPEEMMSISSLAVFLNLSNNLLDGPISPHVGQLINLVEMDFSSNKLSGAIPNTLGSCVELQFLYLQGNLLHGKIPKELMALRGLEELDLSNNNLSGPVPEFLEGFQLLKKLNLSFNHLSGPVPDKEIFSNASAVSLTSNGMLCGGPVFFHFPACPYPAPDKLARHKLIHILVFAMVGVFILLGVCIATCCYINKSRGHPRQGQENIPEMYQRISYAELHSATDSFSVENLVGRGSFGSVYKGTFGSGANLITAAVKVLDVQRQGATRSYICECNALKRIRHRKLVKVITVCDSLDHSGSQFKAIVLDFIPNGSLDKWLHPSTEGEFQTPSLMQRLNIALDVAQALEYLHHHIDPPIVHCDVKPSNILLDDNMVAHLGDFGLAKIIKAEESQQIADQSCLVGIKGTIGYLAPEYGMGTEISVEGDVYSYGVLLLEMLTGRRPTDPFFGDTTNLPKYVEMACPGNLLEIMDVNIRCNQEPQATLELFAAPVSRLGLACCRGSARQRINMGDVVKELGAIKRIIMASQNYSSWSTGQ</sequence>
<dbReference type="InterPro" id="IPR008271">
    <property type="entry name" value="Ser/Thr_kinase_AS"/>
</dbReference>
<keyword evidence="13" id="KW-0677">Repeat</keyword>
<dbReference type="PRINTS" id="PR00019">
    <property type="entry name" value="LEURICHRPT"/>
</dbReference>
<dbReference type="OMA" id="EACESKF"/>
<keyword evidence="11 27" id="KW-0812">Transmembrane</keyword>
<dbReference type="Gene3D" id="1.10.510.10">
    <property type="entry name" value="Transferase(Phosphotransferase) domain 1"/>
    <property type="match status" value="1"/>
</dbReference>
<evidence type="ECO:0000256" key="4">
    <source>
        <dbReference type="ARBA" id="ARBA00008684"/>
    </source>
</evidence>
<evidence type="ECO:0000256" key="28">
    <source>
        <dbReference type="SAM" id="SignalP"/>
    </source>
</evidence>
<dbReference type="InterPro" id="IPR013210">
    <property type="entry name" value="LRR_N_plant-typ"/>
</dbReference>
<evidence type="ECO:0000256" key="3">
    <source>
        <dbReference type="ARBA" id="ARBA00004479"/>
    </source>
</evidence>
<evidence type="ECO:0000256" key="12">
    <source>
        <dbReference type="ARBA" id="ARBA00022729"/>
    </source>
</evidence>
<comment type="similarity">
    <text evidence="4">Belongs to the protein kinase superfamily. Ser/Thr protein kinase family.</text>
</comment>
<evidence type="ECO:0000256" key="22">
    <source>
        <dbReference type="ARBA" id="ARBA00048679"/>
    </source>
</evidence>
<dbReference type="EC" id="2.7.11.1" evidence="5"/>
<evidence type="ECO:0000256" key="2">
    <source>
        <dbReference type="ARBA" id="ARBA00004389"/>
    </source>
</evidence>
<dbReference type="SMR" id="A0A3B5Z117"/>
<keyword evidence="17 27" id="KW-1133">Transmembrane helix</keyword>
<dbReference type="SUPFAM" id="SSF52058">
    <property type="entry name" value="L domain-like"/>
    <property type="match status" value="2"/>
</dbReference>
<evidence type="ECO:0000256" key="25">
    <source>
        <dbReference type="ARBA" id="ARBA00072040"/>
    </source>
</evidence>
<dbReference type="InterPro" id="IPR017441">
    <property type="entry name" value="Protein_kinase_ATP_BS"/>
</dbReference>
<feature type="transmembrane region" description="Helical" evidence="27">
    <location>
        <begin position="690"/>
        <end position="715"/>
    </location>
</feature>
<name>A0A3B5Z117_WHEAT</name>
<keyword evidence="18 27" id="KW-0472">Membrane</keyword>
<proteinExistence type="inferred from homology"/>
<dbReference type="Proteomes" id="UP000019116">
    <property type="component" value="Chromosome 1B"/>
</dbReference>
<comment type="catalytic activity">
    <reaction evidence="21">
        <text>L-threonyl-[protein] + ATP = O-phospho-L-threonyl-[protein] + ADP + H(+)</text>
        <dbReference type="Rhea" id="RHEA:46608"/>
        <dbReference type="Rhea" id="RHEA-COMP:11060"/>
        <dbReference type="Rhea" id="RHEA-COMP:11605"/>
        <dbReference type="ChEBI" id="CHEBI:15378"/>
        <dbReference type="ChEBI" id="CHEBI:30013"/>
        <dbReference type="ChEBI" id="CHEBI:30616"/>
        <dbReference type="ChEBI" id="CHEBI:61977"/>
        <dbReference type="ChEBI" id="CHEBI:456216"/>
        <dbReference type="EC" id="2.7.11.1"/>
    </reaction>
</comment>
<evidence type="ECO:0000256" key="7">
    <source>
        <dbReference type="ARBA" id="ARBA00022527"/>
    </source>
</evidence>
<dbReference type="Pfam" id="PF00069">
    <property type="entry name" value="Pkinase"/>
    <property type="match status" value="1"/>
</dbReference>
<keyword evidence="10" id="KW-0808">Transferase</keyword>
<feature type="domain" description="Protein kinase" evidence="29">
    <location>
        <begin position="748"/>
        <end position="1040"/>
    </location>
</feature>
<dbReference type="PROSITE" id="PS00108">
    <property type="entry name" value="PROTEIN_KINASE_ST"/>
    <property type="match status" value="1"/>
</dbReference>
<evidence type="ECO:0000256" key="23">
    <source>
        <dbReference type="ARBA" id="ARBA00054320"/>
    </source>
</evidence>
<evidence type="ECO:0000256" key="1">
    <source>
        <dbReference type="ARBA" id="ARBA00004162"/>
    </source>
</evidence>
<keyword evidence="7" id="KW-0723">Serine/threonine-protein kinase</keyword>
<evidence type="ECO:0000256" key="17">
    <source>
        <dbReference type="ARBA" id="ARBA00022989"/>
    </source>
</evidence>